<protein>
    <submittedName>
        <fullName evidence="1">Uncharacterized protein</fullName>
    </submittedName>
</protein>
<evidence type="ECO:0000313" key="1">
    <source>
        <dbReference type="EMBL" id="MED6225959.1"/>
    </source>
</evidence>
<dbReference type="EMBL" id="JASCZI010274406">
    <property type="protein sequence ID" value="MED6225959.1"/>
    <property type="molecule type" value="Genomic_DNA"/>
</dbReference>
<dbReference type="Proteomes" id="UP001341840">
    <property type="component" value="Unassembled WGS sequence"/>
</dbReference>
<comment type="caution">
    <text evidence="1">The sequence shown here is derived from an EMBL/GenBank/DDBJ whole genome shotgun (WGS) entry which is preliminary data.</text>
</comment>
<organism evidence="1 2">
    <name type="scientific">Stylosanthes scabra</name>
    <dbReference type="NCBI Taxonomy" id="79078"/>
    <lineage>
        <taxon>Eukaryota</taxon>
        <taxon>Viridiplantae</taxon>
        <taxon>Streptophyta</taxon>
        <taxon>Embryophyta</taxon>
        <taxon>Tracheophyta</taxon>
        <taxon>Spermatophyta</taxon>
        <taxon>Magnoliopsida</taxon>
        <taxon>eudicotyledons</taxon>
        <taxon>Gunneridae</taxon>
        <taxon>Pentapetalae</taxon>
        <taxon>rosids</taxon>
        <taxon>fabids</taxon>
        <taxon>Fabales</taxon>
        <taxon>Fabaceae</taxon>
        <taxon>Papilionoideae</taxon>
        <taxon>50 kb inversion clade</taxon>
        <taxon>dalbergioids sensu lato</taxon>
        <taxon>Dalbergieae</taxon>
        <taxon>Pterocarpus clade</taxon>
        <taxon>Stylosanthes</taxon>
    </lineage>
</organism>
<accession>A0ABU6ZVE2</accession>
<reference evidence="1 2" key="1">
    <citation type="journal article" date="2023" name="Plants (Basel)">
        <title>Bridging the Gap: Combining Genomics and Transcriptomics Approaches to Understand Stylosanthes scabra, an Orphan Legume from the Brazilian Caatinga.</title>
        <authorList>
            <person name="Ferreira-Neto J.R.C."/>
            <person name="da Silva M.D."/>
            <person name="Binneck E."/>
            <person name="de Melo N.F."/>
            <person name="da Silva R.H."/>
            <person name="de Melo A.L.T.M."/>
            <person name="Pandolfi V."/>
            <person name="Bustamante F.O."/>
            <person name="Brasileiro-Vidal A.C."/>
            <person name="Benko-Iseppon A.M."/>
        </authorList>
    </citation>
    <scope>NUCLEOTIDE SEQUENCE [LARGE SCALE GENOMIC DNA]</scope>
    <source>
        <tissue evidence="1">Leaves</tissue>
    </source>
</reference>
<name>A0ABU6ZVE2_9FABA</name>
<gene>
    <name evidence="1" type="ORF">PIB30_098633</name>
</gene>
<proteinExistence type="predicted"/>
<evidence type="ECO:0000313" key="2">
    <source>
        <dbReference type="Proteomes" id="UP001341840"/>
    </source>
</evidence>
<keyword evidence="2" id="KW-1185">Reference proteome</keyword>
<sequence>MPPQTSSQLQSTAPAIDIDVAEDDTEAAASATAGPARCLLGTGMAVGMMFEPELKRSRTSSWSTASGMPHYSARHLIRLSNSGGRSGV</sequence>